<gene>
    <name evidence="1" type="ORF">Nepgr_007930</name>
</gene>
<protein>
    <submittedName>
        <fullName evidence="1">Uncharacterized protein</fullName>
    </submittedName>
</protein>
<keyword evidence="2" id="KW-1185">Reference proteome</keyword>
<proteinExistence type="predicted"/>
<dbReference type="AlphaFoldDB" id="A0AAD3XIX2"/>
<organism evidence="1 2">
    <name type="scientific">Nepenthes gracilis</name>
    <name type="common">Slender pitcher plant</name>
    <dbReference type="NCBI Taxonomy" id="150966"/>
    <lineage>
        <taxon>Eukaryota</taxon>
        <taxon>Viridiplantae</taxon>
        <taxon>Streptophyta</taxon>
        <taxon>Embryophyta</taxon>
        <taxon>Tracheophyta</taxon>
        <taxon>Spermatophyta</taxon>
        <taxon>Magnoliopsida</taxon>
        <taxon>eudicotyledons</taxon>
        <taxon>Gunneridae</taxon>
        <taxon>Pentapetalae</taxon>
        <taxon>Caryophyllales</taxon>
        <taxon>Nepenthaceae</taxon>
        <taxon>Nepenthes</taxon>
    </lineage>
</organism>
<dbReference type="Proteomes" id="UP001279734">
    <property type="component" value="Unassembled WGS sequence"/>
</dbReference>
<sequence>MPTASTFIRVSHNIAKGFCNLFSTSSSIQKDRGGQLHWAKTGTDSNLAQLYIGINCSPAAAWQYRPRPWITLAAGKAWKACYVVPVNRMTRLEAAGEAWKLCFGSPVNRLTRLGMSFGCTVRMLLTGLNAAQPIWLWIMLAANVA</sequence>
<dbReference type="EMBL" id="BSYO01000006">
    <property type="protein sequence ID" value="GMH06090.1"/>
    <property type="molecule type" value="Genomic_DNA"/>
</dbReference>
<evidence type="ECO:0000313" key="2">
    <source>
        <dbReference type="Proteomes" id="UP001279734"/>
    </source>
</evidence>
<evidence type="ECO:0000313" key="1">
    <source>
        <dbReference type="EMBL" id="GMH06090.1"/>
    </source>
</evidence>
<comment type="caution">
    <text evidence="1">The sequence shown here is derived from an EMBL/GenBank/DDBJ whole genome shotgun (WGS) entry which is preliminary data.</text>
</comment>
<accession>A0AAD3XIX2</accession>
<name>A0AAD3XIX2_NEPGR</name>
<reference evidence="1" key="1">
    <citation type="submission" date="2023-05" db="EMBL/GenBank/DDBJ databases">
        <title>Nepenthes gracilis genome sequencing.</title>
        <authorList>
            <person name="Fukushima K."/>
        </authorList>
    </citation>
    <scope>NUCLEOTIDE SEQUENCE</scope>
    <source>
        <strain evidence="1">SING2019-196</strain>
    </source>
</reference>